<feature type="region of interest" description="Disordered" evidence="1">
    <location>
        <begin position="768"/>
        <end position="871"/>
    </location>
</feature>
<reference evidence="3" key="1">
    <citation type="submission" date="2025-08" db="UniProtKB">
        <authorList>
            <consortium name="RefSeq"/>
        </authorList>
    </citation>
    <scope>IDENTIFICATION</scope>
</reference>
<dbReference type="RefSeq" id="XP_005101718.1">
    <property type="nucleotide sequence ID" value="XM_005101661.2"/>
</dbReference>
<feature type="region of interest" description="Disordered" evidence="1">
    <location>
        <begin position="188"/>
        <end position="288"/>
    </location>
</feature>
<feature type="region of interest" description="Disordered" evidence="1">
    <location>
        <begin position="670"/>
        <end position="742"/>
    </location>
</feature>
<dbReference type="GeneID" id="101858283"/>
<evidence type="ECO:0000313" key="2">
    <source>
        <dbReference type="Proteomes" id="UP000694888"/>
    </source>
</evidence>
<feature type="compositionally biased region" description="Acidic residues" evidence="1">
    <location>
        <begin position="44"/>
        <end position="57"/>
    </location>
</feature>
<sequence length="949" mass="96776">MDEDDEYFYCSEFDSASGMKSHEEVRKDGNLTVNSAQEQSNTEDREDSDNAEVEANEETPNCDGDTPPHITEWMLETFTFMTAMRKCNGSLVQSLTSMISRIESLEAEKEMLRNQLVFPSMLSKQVDKISEEMGDLRTVMETVGQKVDELDARQGVVNDGENDVSVGPALARLSLAVEALDVEVEQLQSKVDSSPVQPPSSEDSQLHESSTANPFECATSLPQPPIVPTGSFFSTSSDGRANEPQFTFSSSAAELRPANQNSDRNENKTSVLSPRLPGEKNSQGPVQAPDLSCLPDPSFAKNKDGFLQAADVEKIIMKKKHSQYCFQDYLDVRSCDTTIWSGTNFYFLVILEDEEDEVEASPTGKLKGERLHCISGHEMYKNFSLEELHFGDYLLGWNHQRGLSKDSTSTPWKIEPATVAGSSSCALAGSAEDNAVKETVRPDTTAVISTGSEYVIEKPVTSSTTSEFRLGKSVFSTSSESCNGQSVFSTSSESLFQKTVTTSTASGSLFEKTVTASTTSGSTIGNAVTTSTTSGSLSGKPVTASTTSGSLSGKPVTASTTSGSLSGKPVTASTTSGSLSGKPVTASTTSGSLSGKPVTASTTSGSLSGKPVTASTTSGSTIENAVTASTTSGSLSGKPVTAYTTSGSTIENAVTTSTTSGLLFEKPVTASTTSGSTIGNAVTTSTTSGSLSGKPVTASTTSGSLSGKPVTASTTSGSLSGKPVTASTTSGSLSGKPVTAYTTSGSTIENAVTTSTTSGLLFEKPVTASTTSGSTIGNAVTTSTTSGSLSGKPVTASTTSGSLSGKPVTASTTSGSLSGKPVTASTTSGSLSGKPVTASTTSGSLSGKPVTASTTSGSLSGKPVTASTTSGSTIENAVTASTTSGSTIENAVTASTTSGSLSGKPVTASTTSGSLSGKPVTASTTSGSLSGKPVTASTTSGSLSGCNYI</sequence>
<feature type="region of interest" description="Disordered" evidence="1">
    <location>
        <begin position="894"/>
        <end position="949"/>
    </location>
</feature>
<feature type="compositionally biased region" description="Low complexity" evidence="1">
    <location>
        <begin position="529"/>
        <end position="539"/>
    </location>
</feature>
<feature type="compositionally biased region" description="Polar residues" evidence="1">
    <location>
        <begin position="31"/>
        <end position="40"/>
    </location>
</feature>
<accession>A0ABM0JUE0</accession>
<evidence type="ECO:0000256" key="1">
    <source>
        <dbReference type="SAM" id="MobiDB-lite"/>
    </source>
</evidence>
<protein>
    <submittedName>
        <fullName evidence="3">Flocculation protein FLO11 isoform X1</fullName>
    </submittedName>
</protein>
<feature type="compositionally biased region" description="Basic and acidic residues" evidence="1">
    <location>
        <begin position="20"/>
        <end position="29"/>
    </location>
</feature>
<evidence type="ECO:0000313" key="3">
    <source>
        <dbReference type="RefSeq" id="XP_005101718.1"/>
    </source>
</evidence>
<feature type="region of interest" description="Disordered" evidence="1">
    <location>
        <begin position="515"/>
        <end position="619"/>
    </location>
</feature>
<feature type="compositionally biased region" description="Polar residues" evidence="1">
    <location>
        <begin position="231"/>
        <end position="272"/>
    </location>
</feature>
<feature type="compositionally biased region" description="Polar residues" evidence="1">
    <location>
        <begin position="795"/>
        <end position="871"/>
    </location>
</feature>
<dbReference type="Gene3D" id="1.10.10.2360">
    <property type="match status" value="1"/>
</dbReference>
<feature type="compositionally biased region" description="Polar residues" evidence="1">
    <location>
        <begin position="670"/>
        <end position="682"/>
    </location>
</feature>
<feature type="compositionally biased region" description="Polar residues" evidence="1">
    <location>
        <begin position="188"/>
        <end position="213"/>
    </location>
</feature>
<gene>
    <name evidence="3" type="primary">LOC101858283</name>
</gene>
<feature type="compositionally biased region" description="Polar residues" evidence="1">
    <location>
        <begin position="543"/>
        <end position="619"/>
    </location>
</feature>
<dbReference type="PANTHER" id="PTHR37001">
    <property type="entry name" value="PHOSPHORYN, PUTATIVE-RELATED-RELATED"/>
    <property type="match status" value="1"/>
</dbReference>
<feature type="compositionally biased region" description="Low complexity" evidence="1">
    <location>
        <begin position="781"/>
        <end position="791"/>
    </location>
</feature>
<feature type="compositionally biased region" description="Polar residues" evidence="1">
    <location>
        <begin position="515"/>
        <end position="528"/>
    </location>
</feature>
<dbReference type="InterPro" id="IPR053337">
    <property type="entry name" value="AT-2_adhesin"/>
</dbReference>
<dbReference type="PANTHER" id="PTHR37001:SF5">
    <property type="entry name" value="RIIA DOMAIN-CONTAINING PROTEIN"/>
    <property type="match status" value="1"/>
</dbReference>
<keyword evidence="2" id="KW-1185">Reference proteome</keyword>
<feature type="region of interest" description="Disordered" evidence="1">
    <location>
        <begin position="17"/>
        <end position="68"/>
    </location>
</feature>
<name>A0ABM0JUE0_APLCA</name>
<proteinExistence type="predicted"/>
<feature type="compositionally biased region" description="Polar residues" evidence="1">
    <location>
        <begin position="768"/>
        <end position="780"/>
    </location>
</feature>
<feature type="compositionally biased region" description="Low complexity" evidence="1">
    <location>
        <begin position="683"/>
        <end position="693"/>
    </location>
</feature>
<feature type="compositionally biased region" description="Polar residues" evidence="1">
    <location>
        <begin position="697"/>
        <end position="733"/>
    </location>
</feature>
<dbReference type="Proteomes" id="UP000694888">
    <property type="component" value="Unplaced"/>
</dbReference>
<organism evidence="2 3">
    <name type="scientific">Aplysia californica</name>
    <name type="common">California sea hare</name>
    <dbReference type="NCBI Taxonomy" id="6500"/>
    <lineage>
        <taxon>Eukaryota</taxon>
        <taxon>Metazoa</taxon>
        <taxon>Spiralia</taxon>
        <taxon>Lophotrochozoa</taxon>
        <taxon>Mollusca</taxon>
        <taxon>Gastropoda</taxon>
        <taxon>Heterobranchia</taxon>
        <taxon>Euthyneura</taxon>
        <taxon>Tectipleura</taxon>
        <taxon>Aplysiida</taxon>
        <taxon>Aplysioidea</taxon>
        <taxon>Aplysiidae</taxon>
        <taxon>Aplysia</taxon>
    </lineage>
</organism>